<keyword evidence="4" id="KW-1185">Reference proteome</keyword>
<gene>
    <name evidence="3" type="ORF">NFRAN_0497</name>
</gene>
<organism evidence="3 4">
    <name type="scientific">Candidatus Nitrosocosmicus franklandianus</name>
    <dbReference type="NCBI Taxonomy" id="1798806"/>
    <lineage>
        <taxon>Archaea</taxon>
        <taxon>Nitrososphaerota</taxon>
        <taxon>Nitrososphaeria</taxon>
        <taxon>Nitrososphaerales</taxon>
        <taxon>Nitrososphaeraceae</taxon>
        <taxon>Candidatus Nitrosocosmicus</taxon>
    </lineage>
</organism>
<accession>A0A484I4Z7</accession>
<dbReference type="EMBL" id="LR216287">
    <property type="protein sequence ID" value="VFJ12818.1"/>
    <property type="molecule type" value="Genomic_DNA"/>
</dbReference>
<dbReference type="Pfam" id="PF13847">
    <property type="entry name" value="Methyltransf_31"/>
    <property type="match status" value="1"/>
</dbReference>
<dbReference type="InterPro" id="IPR025714">
    <property type="entry name" value="Methyltranfer_dom"/>
</dbReference>
<dbReference type="OrthoDB" id="8915at2157"/>
<dbReference type="AlphaFoldDB" id="A0A484I4Z7"/>
<dbReference type="SUPFAM" id="SSF46785">
    <property type="entry name" value="Winged helix' DNA-binding domain"/>
    <property type="match status" value="1"/>
</dbReference>
<dbReference type="Gene3D" id="3.40.50.150">
    <property type="entry name" value="Vaccinia Virus protein VP39"/>
    <property type="match status" value="1"/>
</dbReference>
<dbReference type="GO" id="GO:0032259">
    <property type="term" value="P:methylation"/>
    <property type="evidence" value="ECO:0007669"/>
    <property type="project" value="UniProtKB-KW"/>
</dbReference>
<dbReference type="GO" id="GO:0008168">
    <property type="term" value="F:methyltransferase activity"/>
    <property type="evidence" value="ECO:0007669"/>
    <property type="project" value="UniProtKB-KW"/>
</dbReference>
<protein>
    <submittedName>
        <fullName evidence="3">tRNA (Guanine-N(7)-)-methyltransferase</fullName>
    </submittedName>
</protein>
<feature type="domain" description="S-adenosylmethionine-dependent methyltransferase Rv2258c-like winged HTH" evidence="2">
    <location>
        <begin position="27"/>
        <end position="101"/>
    </location>
</feature>
<evidence type="ECO:0000259" key="1">
    <source>
        <dbReference type="Pfam" id="PF13847"/>
    </source>
</evidence>
<dbReference type="PANTHER" id="PTHR45128:SF1">
    <property type="entry name" value="S-ADENOSYLMETHIONINE-DEPENDENT METHYLTRANSFERASE RV2258C"/>
    <property type="match status" value="1"/>
</dbReference>
<dbReference type="Pfam" id="PF21320">
    <property type="entry name" value="WHD_Rv2258c"/>
    <property type="match status" value="1"/>
</dbReference>
<dbReference type="CDD" id="cd02440">
    <property type="entry name" value="AdoMet_MTases"/>
    <property type="match status" value="1"/>
</dbReference>
<dbReference type="Gene3D" id="1.10.10.10">
    <property type="entry name" value="Winged helix-like DNA-binding domain superfamily/Winged helix DNA-binding domain"/>
    <property type="match status" value="1"/>
</dbReference>
<dbReference type="InterPro" id="IPR036388">
    <property type="entry name" value="WH-like_DNA-bd_sf"/>
</dbReference>
<dbReference type="GeneID" id="39420020"/>
<dbReference type="RefSeq" id="WP_172602045.1">
    <property type="nucleotide sequence ID" value="NZ_LR216287.1"/>
</dbReference>
<dbReference type="KEGG" id="nfn:NFRAN_0497"/>
<proteinExistence type="predicted"/>
<name>A0A484I4Z7_9ARCH</name>
<evidence type="ECO:0000313" key="3">
    <source>
        <dbReference type="EMBL" id="VFJ12818.1"/>
    </source>
</evidence>
<reference evidence="3 4" key="1">
    <citation type="submission" date="2019-02" db="EMBL/GenBank/DDBJ databases">
        <authorList>
            <person name="Lehtovirta-Morley E L."/>
        </authorList>
    </citation>
    <scope>NUCLEOTIDE SEQUENCE [LARGE SCALE GENOMIC DNA]</scope>
    <source>
        <strain evidence="3">NFRAN1</strain>
    </source>
</reference>
<dbReference type="InterPro" id="IPR036390">
    <property type="entry name" value="WH_DNA-bd_sf"/>
</dbReference>
<keyword evidence="3" id="KW-0808">Transferase</keyword>
<dbReference type="Proteomes" id="UP000294299">
    <property type="component" value="Chromosome NFRAN"/>
</dbReference>
<dbReference type="InterPro" id="IPR029063">
    <property type="entry name" value="SAM-dependent_MTases_sf"/>
</dbReference>
<dbReference type="InterPro" id="IPR053173">
    <property type="entry name" value="SAM-binding_MTase"/>
</dbReference>
<dbReference type="SUPFAM" id="SSF53335">
    <property type="entry name" value="S-adenosyl-L-methionine-dependent methyltransferases"/>
    <property type="match status" value="1"/>
</dbReference>
<keyword evidence="3" id="KW-0489">Methyltransferase</keyword>
<sequence>MLEKAQFDNAKAEAFSGKLLEIINGGCLSLLISVGHKTGLFDVMSGLQKPATSEEIAKEANLCERYVREWLGGMVVGGIVEYYPDGKRYLLPPEHSAFTTRAAGINNLALFSQYVSLMGLVEDKIVECFRNGGGVPYSDYPGFQALQAEETSRVFDSRLINDIVPLTGQEMISKLQSGASVLEVGCGRGHALNLMAKAFPNSKFFGFDFSEEGIEAGIKESQEMNLTNVIFEVKDVNTISETNEYDLVMAFDTIHDQAHPTTVLSKIRDALKFDGVFLMQDIAASSNVEENIQNPLAPSLYTFSTMHCMTVSLAQNGEGLGTVWGRQMAEQKLKDAGFSGPIDVKQIGGDVLNYYYVVKKTQ</sequence>
<feature type="domain" description="Methyltransferase" evidence="1">
    <location>
        <begin position="176"/>
        <end position="294"/>
    </location>
</feature>
<dbReference type="PANTHER" id="PTHR45128">
    <property type="entry name" value="METHYLTRANSFERASE TYPE 11"/>
    <property type="match status" value="1"/>
</dbReference>
<evidence type="ECO:0000259" key="2">
    <source>
        <dbReference type="Pfam" id="PF21320"/>
    </source>
</evidence>
<dbReference type="InterPro" id="IPR048711">
    <property type="entry name" value="WHD_Rv2258c"/>
</dbReference>
<evidence type="ECO:0000313" key="4">
    <source>
        <dbReference type="Proteomes" id="UP000294299"/>
    </source>
</evidence>